<evidence type="ECO:0000256" key="1">
    <source>
        <dbReference type="ARBA" id="ARBA00023015"/>
    </source>
</evidence>
<dbReference type="InterPro" id="IPR044660">
    <property type="entry name" value="IBH1-like"/>
</dbReference>
<evidence type="ECO:0000313" key="3">
    <source>
        <dbReference type="EMBL" id="KAG6607102.1"/>
    </source>
</evidence>
<evidence type="ECO:0008006" key="5">
    <source>
        <dbReference type="Google" id="ProtNLM"/>
    </source>
</evidence>
<dbReference type="Proteomes" id="UP000685013">
    <property type="component" value="Chromosome 1"/>
</dbReference>
<sequence length="101" mass="11603">MSWKQSTRRAVLRSRYGSRILRARRIHKNGGKACSSDVSARLEALQSLIPTQNNGEGHHRRSEELFQETADYIVLLKNQVFVLQRLIEFYGSDERENAVSA</sequence>
<keyword evidence="1" id="KW-0805">Transcription regulation</keyword>
<protein>
    <recommendedName>
        <fullName evidence="5">Transcription factor IBH1-like</fullName>
    </recommendedName>
</protein>
<dbReference type="EMBL" id="JAGKQH010000001">
    <property type="protein sequence ID" value="KAG6607102.1"/>
    <property type="molecule type" value="Genomic_DNA"/>
</dbReference>
<organism evidence="3 4">
    <name type="scientific">Cucurbita argyrosperma subsp. sororia</name>
    <dbReference type="NCBI Taxonomy" id="37648"/>
    <lineage>
        <taxon>Eukaryota</taxon>
        <taxon>Viridiplantae</taxon>
        <taxon>Streptophyta</taxon>
        <taxon>Embryophyta</taxon>
        <taxon>Tracheophyta</taxon>
        <taxon>Spermatophyta</taxon>
        <taxon>Magnoliopsida</taxon>
        <taxon>eudicotyledons</taxon>
        <taxon>Gunneridae</taxon>
        <taxon>Pentapetalae</taxon>
        <taxon>rosids</taxon>
        <taxon>fabids</taxon>
        <taxon>Cucurbitales</taxon>
        <taxon>Cucurbitaceae</taxon>
        <taxon>Cucurbiteae</taxon>
        <taxon>Cucurbita</taxon>
    </lineage>
</organism>
<proteinExistence type="predicted"/>
<dbReference type="PANTHER" id="PTHR33124">
    <property type="entry name" value="TRANSCRIPTION FACTOR IBH1-LIKE 1"/>
    <property type="match status" value="1"/>
</dbReference>
<evidence type="ECO:0000313" key="4">
    <source>
        <dbReference type="Proteomes" id="UP000685013"/>
    </source>
</evidence>
<comment type="caution">
    <text evidence="3">The sequence shown here is derived from an EMBL/GenBank/DDBJ whole genome shotgun (WGS) entry which is preliminary data.</text>
</comment>
<accession>A0AAV6P485</accession>
<gene>
    <name evidence="3" type="ORF">SDJN03_00444</name>
</gene>
<dbReference type="GO" id="GO:0006355">
    <property type="term" value="P:regulation of DNA-templated transcription"/>
    <property type="evidence" value="ECO:0007669"/>
    <property type="project" value="InterPro"/>
</dbReference>
<keyword evidence="2" id="KW-0804">Transcription</keyword>
<name>A0AAV6P485_9ROSI</name>
<dbReference type="PANTHER" id="PTHR33124:SF57">
    <property type="entry name" value="TRANSCRIPTION FACTOR UPBEAT-LIKE PROTEIN"/>
    <property type="match status" value="1"/>
</dbReference>
<feature type="non-terminal residue" evidence="3">
    <location>
        <position position="1"/>
    </location>
</feature>
<evidence type="ECO:0000256" key="2">
    <source>
        <dbReference type="ARBA" id="ARBA00023163"/>
    </source>
</evidence>
<dbReference type="AlphaFoldDB" id="A0AAV6P485"/>
<reference evidence="3 4" key="1">
    <citation type="journal article" date="2021" name="Hortic Res">
        <title>The domestication of Cucurbita argyrosperma as revealed by the genome of its wild relative.</title>
        <authorList>
            <person name="Barrera-Redondo J."/>
            <person name="Sanchez-de la Vega G."/>
            <person name="Aguirre-Liguori J.A."/>
            <person name="Castellanos-Morales G."/>
            <person name="Gutierrez-Guerrero Y.T."/>
            <person name="Aguirre-Dugua X."/>
            <person name="Aguirre-Planter E."/>
            <person name="Tenaillon M.I."/>
            <person name="Lira-Saade R."/>
            <person name="Eguiarte L.E."/>
        </authorList>
    </citation>
    <scope>NUCLEOTIDE SEQUENCE [LARGE SCALE GENOMIC DNA]</scope>
    <source>
        <strain evidence="3">JBR-2021</strain>
    </source>
</reference>
<keyword evidence="4" id="KW-1185">Reference proteome</keyword>